<keyword evidence="2" id="KW-0178">Competence</keyword>
<protein>
    <submittedName>
        <fullName evidence="4">Prepilin-type N-terminal cleavage/methylation domain-containing protein</fullName>
    </submittedName>
</protein>
<reference evidence="4" key="1">
    <citation type="journal article" date="2021" name="Microbiology">
        <title>Metagenomic Analysis of the Microbial Community in the Underground Coal Fire Area (Kemerovo Region, Russia) Revealed Predominance of Thermophilic Members of the Phyla Deinococcus-thermus, Aquificae, and Firmicutes.</title>
        <authorList>
            <person name="Kadnikov V."/>
            <person name="Mardanov A.V."/>
            <person name="Beletsky A.V."/>
            <person name="Karnachuk O.V."/>
            <person name="Ravin N.V."/>
        </authorList>
    </citation>
    <scope>NUCLEOTIDE SEQUENCE</scope>
    <source>
        <strain evidence="4">RBS10-49</strain>
    </source>
</reference>
<evidence type="ECO:0000313" key="4">
    <source>
        <dbReference type="EMBL" id="MBT9281060.1"/>
    </source>
</evidence>
<keyword evidence="3" id="KW-0472">Membrane</keyword>
<dbReference type="EMBL" id="JAHHQF010000002">
    <property type="protein sequence ID" value="MBT9281060.1"/>
    <property type="molecule type" value="Genomic_DNA"/>
</dbReference>
<dbReference type="Pfam" id="PF07963">
    <property type="entry name" value="N_methyl"/>
    <property type="match status" value="1"/>
</dbReference>
<dbReference type="GO" id="GO:0009986">
    <property type="term" value="C:cell surface"/>
    <property type="evidence" value="ECO:0007669"/>
    <property type="project" value="UniProtKB-SubCell"/>
</dbReference>
<evidence type="ECO:0000256" key="3">
    <source>
        <dbReference type="SAM" id="Phobius"/>
    </source>
</evidence>
<keyword evidence="3" id="KW-1133">Transmembrane helix</keyword>
<comment type="subcellular location">
    <subcellularLocation>
        <location evidence="1">Cell surface</location>
    </subcellularLocation>
</comment>
<dbReference type="AlphaFoldDB" id="A0A947CUN8"/>
<dbReference type="Proteomes" id="UP000748108">
    <property type="component" value="Unassembled WGS sequence"/>
</dbReference>
<dbReference type="GO" id="GO:0030420">
    <property type="term" value="P:establishment of competence for transformation"/>
    <property type="evidence" value="ECO:0007669"/>
    <property type="project" value="UniProtKB-KW"/>
</dbReference>
<comment type="caution">
    <text evidence="4">The sequence shown here is derived from an EMBL/GenBank/DDBJ whole genome shotgun (WGS) entry which is preliminary data.</text>
</comment>
<name>A0A947CUN8_HYDSH</name>
<evidence type="ECO:0000256" key="2">
    <source>
        <dbReference type="ARBA" id="ARBA00023287"/>
    </source>
</evidence>
<dbReference type="InterPro" id="IPR012902">
    <property type="entry name" value="N_methyl_site"/>
</dbReference>
<keyword evidence="3" id="KW-0812">Transmembrane</keyword>
<gene>
    <name evidence="4" type="ORF">KM312_00040</name>
</gene>
<feature type="transmembrane region" description="Helical" evidence="3">
    <location>
        <begin position="12"/>
        <end position="39"/>
    </location>
</feature>
<evidence type="ECO:0000313" key="5">
    <source>
        <dbReference type="Proteomes" id="UP000748108"/>
    </source>
</evidence>
<organism evidence="4 5">
    <name type="scientific">Hydrogenibacillus schlegelii</name>
    <name type="common">Bacillus schlegelii</name>
    <dbReference type="NCBI Taxonomy" id="1484"/>
    <lineage>
        <taxon>Bacteria</taxon>
        <taxon>Bacillati</taxon>
        <taxon>Bacillota</taxon>
        <taxon>Bacilli</taxon>
        <taxon>Bacillales</taxon>
        <taxon>Bacillales Family X. Incertae Sedis</taxon>
        <taxon>Hydrogenibacillus</taxon>
    </lineage>
</organism>
<dbReference type="PROSITE" id="PS00409">
    <property type="entry name" value="PROKAR_NTER_METHYL"/>
    <property type="match status" value="1"/>
</dbReference>
<sequence>MKRPPDRPAGGFTLVELLAVLALSGLVLLFLSLAAFGALKNAVAVREASRIEDEARAIFRAVDEVWKNAGAFEPDALSIDGSTGIAAGVKAPIRLPQQKGETATGVVRFEENRLTVRIEQGGQTLQNYAVSLERCRPYPESAFRFAWTGDSPPKRFEALELVLTCADRDGRTVTFTRRFRTTGGGGP</sequence>
<evidence type="ECO:0000256" key="1">
    <source>
        <dbReference type="ARBA" id="ARBA00004241"/>
    </source>
</evidence>
<accession>A0A947CUN8</accession>
<dbReference type="NCBIfam" id="TIGR02532">
    <property type="entry name" value="IV_pilin_GFxxxE"/>
    <property type="match status" value="1"/>
</dbReference>
<proteinExistence type="predicted"/>